<comment type="similarity">
    <text evidence="1">Belongs to the RHPN family.</text>
</comment>
<comment type="caution">
    <text evidence="8">The sequence shown here is derived from an EMBL/GenBank/DDBJ whole genome shotgun (WGS) entry which is preliminary data.</text>
</comment>
<dbReference type="Pfam" id="PF02185">
    <property type="entry name" value="HR1"/>
    <property type="match status" value="1"/>
</dbReference>
<dbReference type="PROSITE" id="PS51860">
    <property type="entry name" value="REM_1"/>
    <property type="match status" value="1"/>
</dbReference>
<sequence>MTSVMVPTDGLEMSEKNCHTGNDVLKGDRVKLEVDDAELGSRKTSARWKLQHKRQVLNQKIFKQTKLRDGAENLMKALRITNDRKTKLAAKTELSFANSQLDLLKEELEGINSTLDVYQFDRSVEHQIPLIAVGLRETKELDFKSQFKDFILEHYSETPENYEEELELFENLRKEAVSKANRDENGIYSLFKYYNQLYFVEKKFFPHGKHHTLSVYFHWFDTTTGLPKIQRSVAFEKASVLFNIAAIWSQIGAKQDRRTEAGLKEAIDAFQKAAGVFKFIKDNFINSPSADLTPEVMEMLMAIMLAQAQVCIWEELILGGIKDNLSDKIVAAQECSQVSLSYKKAQMMMNSGICLSCVPISWRNMMSIMCLHYEALSHYYVAEGILKSVENQSEDKKDEAILSSLGTSQTNSNETKKKHAKAHLHSALKSHEEAMKTRQICRHCRKITGLQKALQDARIMTTETLVAMEEEDDFDDPLTSTPVKAITNYKAACVAPNFSQASVEDLFHRLGPVHVFNANLEWSAPKSVELKKTDKGYGFSVIGSAPVIIQSVEGQGPAKDAGIQVGDIITAVNQTDCKWGDHSSVVSLIRNTETCVMLETVTPSSLQHIASLYNVKLARDDQVVTSDYSGSIGSHSSGSSRNSTLNGLSSQASSSSSGSTKSGTPVRQSVLLNMGNESILW</sequence>
<evidence type="ECO:0000259" key="6">
    <source>
        <dbReference type="PROSITE" id="PS51180"/>
    </source>
</evidence>
<dbReference type="GO" id="GO:0007165">
    <property type="term" value="P:signal transduction"/>
    <property type="evidence" value="ECO:0007669"/>
    <property type="project" value="InterPro"/>
</dbReference>
<feature type="compositionally biased region" description="Low complexity" evidence="4">
    <location>
        <begin position="628"/>
        <end position="664"/>
    </location>
</feature>
<dbReference type="SUPFAM" id="SSF46585">
    <property type="entry name" value="HR1 repeat"/>
    <property type="match status" value="1"/>
</dbReference>
<name>A0A2B4SV17_STYPI</name>
<dbReference type="EMBL" id="LSMT01000025">
    <property type="protein sequence ID" value="PFX32255.1"/>
    <property type="molecule type" value="Genomic_DNA"/>
</dbReference>
<dbReference type="PANTHER" id="PTHR23031:SF15">
    <property type="entry name" value="LD12055P"/>
    <property type="match status" value="1"/>
</dbReference>
<evidence type="ECO:0000259" key="7">
    <source>
        <dbReference type="PROSITE" id="PS51860"/>
    </source>
</evidence>
<dbReference type="SMART" id="SM00742">
    <property type="entry name" value="Hr1"/>
    <property type="match status" value="1"/>
</dbReference>
<dbReference type="InterPro" id="IPR001478">
    <property type="entry name" value="PDZ"/>
</dbReference>
<dbReference type="Gene3D" id="2.30.42.10">
    <property type="match status" value="1"/>
</dbReference>
<dbReference type="Pfam" id="PF00595">
    <property type="entry name" value="PDZ"/>
    <property type="match status" value="1"/>
</dbReference>
<evidence type="ECO:0000313" key="8">
    <source>
        <dbReference type="EMBL" id="PFX32255.1"/>
    </source>
</evidence>
<dbReference type="PROSITE" id="PS50106">
    <property type="entry name" value="PDZ"/>
    <property type="match status" value="1"/>
</dbReference>
<dbReference type="OrthoDB" id="64867at2759"/>
<proteinExistence type="inferred from homology"/>
<dbReference type="InterPro" id="IPR004328">
    <property type="entry name" value="BRO1_dom"/>
</dbReference>
<dbReference type="Gene3D" id="1.10.287.160">
    <property type="entry name" value="HR1 repeat"/>
    <property type="match status" value="1"/>
</dbReference>
<dbReference type="InterPro" id="IPR047138">
    <property type="entry name" value="RHPN1_2"/>
</dbReference>
<dbReference type="AlphaFoldDB" id="A0A2B4SV17"/>
<dbReference type="GO" id="GO:0051497">
    <property type="term" value="P:negative regulation of stress fiber assembly"/>
    <property type="evidence" value="ECO:0007669"/>
    <property type="project" value="TreeGrafter"/>
</dbReference>
<evidence type="ECO:0000313" key="9">
    <source>
        <dbReference type="Proteomes" id="UP000225706"/>
    </source>
</evidence>
<keyword evidence="2 3" id="KW-0175">Coiled coil</keyword>
<evidence type="ECO:0000256" key="1">
    <source>
        <dbReference type="ARBA" id="ARBA00010369"/>
    </source>
</evidence>
<dbReference type="SMART" id="SM01041">
    <property type="entry name" value="BRO1"/>
    <property type="match status" value="1"/>
</dbReference>
<dbReference type="PROSITE" id="PS51180">
    <property type="entry name" value="BRO1"/>
    <property type="match status" value="1"/>
</dbReference>
<dbReference type="SMART" id="SM00228">
    <property type="entry name" value="PDZ"/>
    <property type="match status" value="1"/>
</dbReference>
<feature type="domain" description="PDZ" evidence="5">
    <location>
        <begin position="527"/>
        <end position="604"/>
    </location>
</feature>
<keyword evidence="9" id="KW-1185">Reference proteome</keyword>
<gene>
    <name evidence="8" type="primary">rhpn2-b</name>
    <name evidence="8" type="ORF">AWC38_SpisGene2928</name>
</gene>
<feature type="domain" description="BRO1" evidence="6">
    <location>
        <begin position="129"/>
        <end position="528"/>
    </location>
</feature>
<dbReference type="Pfam" id="PF03097">
    <property type="entry name" value="BRO1"/>
    <property type="match status" value="1"/>
</dbReference>
<evidence type="ECO:0000256" key="3">
    <source>
        <dbReference type="SAM" id="Coils"/>
    </source>
</evidence>
<dbReference type="InterPro" id="IPR038499">
    <property type="entry name" value="BRO1_sf"/>
</dbReference>
<evidence type="ECO:0000256" key="4">
    <source>
        <dbReference type="SAM" id="MobiDB-lite"/>
    </source>
</evidence>
<feature type="coiled-coil region" evidence="3">
    <location>
        <begin position="87"/>
        <end position="114"/>
    </location>
</feature>
<dbReference type="InterPro" id="IPR036034">
    <property type="entry name" value="PDZ_sf"/>
</dbReference>
<evidence type="ECO:0000259" key="5">
    <source>
        <dbReference type="PROSITE" id="PS50106"/>
    </source>
</evidence>
<dbReference type="Proteomes" id="UP000225706">
    <property type="component" value="Unassembled WGS sequence"/>
</dbReference>
<dbReference type="InterPro" id="IPR011072">
    <property type="entry name" value="HR1_rho-bd"/>
</dbReference>
<accession>A0A2B4SV17</accession>
<evidence type="ECO:0000256" key="2">
    <source>
        <dbReference type="PROSITE-ProRule" id="PRU01207"/>
    </source>
</evidence>
<organism evidence="8 9">
    <name type="scientific">Stylophora pistillata</name>
    <name type="common">Smooth cauliflower coral</name>
    <dbReference type="NCBI Taxonomy" id="50429"/>
    <lineage>
        <taxon>Eukaryota</taxon>
        <taxon>Metazoa</taxon>
        <taxon>Cnidaria</taxon>
        <taxon>Anthozoa</taxon>
        <taxon>Hexacorallia</taxon>
        <taxon>Scleractinia</taxon>
        <taxon>Astrocoeniina</taxon>
        <taxon>Pocilloporidae</taxon>
        <taxon>Stylophora</taxon>
    </lineage>
</organism>
<dbReference type="STRING" id="50429.A0A2B4SV17"/>
<feature type="domain" description="REM-1" evidence="7">
    <location>
        <begin position="40"/>
        <end position="117"/>
    </location>
</feature>
<protein>
    <submittedName>
        <fullName evidence="8">Rhophilin-2-B</fullName>
    </submittedName>
</protein>
<dbReference type="InterPro" id="IPR036274">
    <property type="entry name" value="HR1_rpt_sf"/>
</dbReference>
<reference evidence="9" key="1">
    <citation type="journal article" date="2017" name="bioRxiv">
        <title>Comparative analysis of the genomes of Stylophora pistillata and Acropora digitifera provides evidence for extensive differences between species of corals.</title>
        <authorList>
            <person name="Voolstra C.R."/>
            <person name="Li Y."/>
            <person name="Liew Y.J."/>
            <person name="Baumgarten S."/>
            <person name="Zoccola D."/>
            <person name="Flot J.-F."/>
            <person name="Tambutte S."/>
            <person name="Allemand D."/>
            <person name="Aranda M."/>
        </authorList>
    </citation>
    <scope>NUCLEOTIDE SEQUENCE [LARGE SCALE GENOMIC DNA]</scope>
</reference>
<dbReference type="Gene3D" id="1.25.40.280">
    <property type="entry name" value="alix/aip1 like domains"/>
    <property type="match status" value="1"/>
</dbReference>
<dbReference type="SUPFAM" id="SSF50156">
    <property type="entry name" value="PDZ domain-like"/>
    <property type="match status" value="1"/>
</dbReference>
<dbReference type="PANTHER" id="PTHR23031">
    <property type="entry name" value="RHOPHILIN"/>
    <property type="match status" value="1"/>
</dbReference>
<feature type="region of interest" description="Disordered" evidence="4">
    <location>
        <begin position="628"/>
        <end position="668"/>
    </location>
</feature>